<gene>
    <name evidence="4" type="ORF">IAC80_01465</name>
</gene>
<dbReference type="Pfam" id="PF12836">
    <property type="entry name" value="HHH_3"/>
    <property type="match status" value="1"/>
</dbReference>
<dbReference type="Proteomes" id="UP000886889">
    <property type="component" value="Unassembled WGS sequence"/>
</dbReference>
<dbReference type="SMART" id="SM00278">
    <property type="entry name" value="HhH1"/>
    <property type="match status" value="2"/>
</dbReference>
<dbReference type="GO" id="GO:0015627">
    <property type="term" value="C:type II protein secretion system complex"/>
    <property type="evidence" value="ECO:0007669"/>
    <property type="project" value="TreeGrafter"/>
</dbReference>
<feature type="chain" id="PRO_5039396144" evidence="2">
    <location>
        <begin position="18"/>
        <end position="206"/>
    </location>
</feature>
<keyword evidence="2" id="KW-0732">Signal</keyword>
<evidence type="ECO:0000313" key="5">
    <source>
        <dbReference type="Proteomes" id="UP000886889"/>
    </source>
</evidence>
<name>A0A9D1T7S3_9FIRM</name>
<protein>
    <submittedName>
        <fullName evidence="4">Helix-hairpin-helix domain-containing protein</fullName>
    </submittedName>
</protein>
<proteinExistence type="predicted"/>
<sequence>MAAAGCLLLAVMAALPAGCSSGPQLTVMEMEEASETGAQSETVQTEPRIETEPSIAVYVCGAVNCPGVYELSASARVYQAVEAAGGFRDDADQEWVNQAQFLQDGGKIRIYTRLETDQMRQEGLEEGSVLPEGQDAQTEQAGESPVNLNTATREELMTLPGIGEAKADAVIAYREENGGFSSPEEIMNISGIKEAVFSQIKDRITV</sequence>
<evidence type="ECO:0000256" key="1">
    <source>
        <dbReference type="SAM" id="MobiDB-lite"/>
    </source>
</evidence>
<dbReference type="Gene3D" id="3.10.560.10">
    <property type="entry name" value="Outer membrane lipoprotein wza domain like"/>
    <property type="match status" value="1"/>
</dbReference>
<dbReference type="InterPro" id="IPR004509">
    <property type="entry name" value="Competence_ComEA_HhH"/>
</dbReference>
<accession>A0A9D1T7S3</accession>
<evidence type="ECO:0000259" key="3">
    <source>
        <dbReference type="SMART" id="SM00278"/>
    </source>
</evidence>
<dbReference type="NCBIfam" id="TIGR00426">
    <property type="entry name" value="competence protein ComEA helix-hairpin-helix repeat region"/>
    <property type="match status" value="1"/>
</dbReference>
<dbReference type="InterPro" id="IPR051675">
    <property type="entry name" value="Endo/Exo/Phosphatase_dom_1"/>
</dbReference>
<feature type="signal peptide" evidence="2">
    <location>
        <begin position="1"/>
        <end position="17"/>
    </location>
</feature>
<evidence type="ECO:0000256" key="2">
    <source>
        <dbReference type="SAM" id="SignalP"/>
    </source>
</evidence>
<feature type="region of interest" description="Disordered" evidence="1">
    <location>
        <begin position="121"/>
        <end position="145"/>
    </location>
</feature>
<dbReference type="GO" id="GO:0015628">
    <property type="term" value="P:protein secretion by the type II secretion system"/>
    <property type="evidence" value="ECO:0007669"/>
    <property type="project" value="TreeGrafter"/>
</dbReference>
<dbReference type="GO" id="GO:0006281">
    <property type="term" value="P:DNA repair"/>
    <property type="evidence" value="ECO:0007669"/>
    <property type="project" value="InterPro"/>
</dbReference>
<organism evidence="4 5">
    <name type="scientific">Candidatus Merdiplasma excrementigallinarum</name>
    <dbReference type="NCBI Taxonomy" id="2840864"/>
    <lineage>
        <taxon>Bacteria</taxon>
        <taxon>Bacillati</taxon>
        <taxon>Bacillota</taxon>
        <taxon>Clostridia</taxon>
        <taxon>Lachnospirales</taxon>
        <taxon>Lachnospiraceae</taxon>
        <taxon>Lachnospiraceae incertae sedis</taxon>
        <taxon>Candidatus Merdiplasma</taxon>
    </lineage>
</organism>
<dbReference type="Pfam" id="PF10531">
    <property type="entry name" value="SLBB"/>
    <property type="match status" value="1"/>
</dbReference>
<feature type="domain" description="Helix-hairpin-helix DNA-binding motif class 1" evidence="3">
    <location>
        <begin position="184"/>
        <end position="203"/>
    </location>
</feature>
<reference evidence="4" key="2">
    <citation type="journal article" date="2021" name="PeerJ">
        <title>Extensive microbial diversity within the chicken gut microbiome revealed by metagenomics and culture.</title>
        <authorList>
            <person name="Gilroy R."/>
            <person name="Ravi A."/>
            <person name="Getino M."/>
            <person name="Pursley I."/>
            <person name="Horton D.L."/>
            <person name="Alikhan N.F."/>
            <person name="Baker D."/>
            <person name="Gharbi K."/>
            <person name="Hall N."/>
            <person name="Watson M."/>
            <person name="Adriaenssens E.M."/>
            <person name="Foster-Nyarko E."/>
            <person name="Jarju S."/>
            <person name="Secka A."/>
            <person name="Antonio M."/>
            <person name="Oren A."/>
            <person name="Chaudhuri R.R."/>
            <person name="La Ragione R."/>
            <person name="Hildebrand F."/>
            <person name="Pallen M.J."/>
        </authorList>
    </citation>
    <scope>NUCLEOTIDE SEQUENCE</scope>
    <source>
        <strain evidence="4">ChiBcec6-7307</strain>
    </source>
</reference>
<dbReference type="Gene3D" id="1.10.150.320">
    <property type="entry name" value="Photosystem II 12 kDa extrinsic protein"/>
    <property type="match status" value="1"/>
</dbReference>
<dbReference type="SUPFAM" id="SSF47781">
    <property type="entry name" value="RuvA domain 2-like"/>
    <property type="match status" value="1"/>
</dbReference>
<dbReference type="InterPro" id="IPR010994">
    <property type="entry name" value="RuvA_2-like"/>
</dbReference>
<feature type="compositionally biased region" description="Polar residues" evidence="1">
    <location>
        <begin position="135"/>
        <end position="145"/>
    </location>
</feature>
<dbReference type="PANTHER" id="PTHR21180">
    <property type="entry name" value="ENDONUCLEASE/EXONUCLEASE/PHOSPHATASE FAMILY DOMAIN-CONTAINING PROTEIN 1"/>
    <property type="match status" value="1"/>
</dbReference>
<dbReference type="AlphaFoldDB" id="A0A9D1T7S3"/>
<dbReference type="InterPro" id="IPR003583">
    <property type="entry name" value="Hlx-hairpin-Hlx_DNA-bd_motif"/>
</dbReference>
<dbReference type="InterPro" id="IPR019554">
    <property type="entry name" value="Soluble_ligand-bd"/>
</dbReference>
<dbReference type="EMBL" id="DVOS01000017">
    <property type="protein sequence ID" value="HIV22585.1"/>
    <property type="molecule type" value="Genomic_DNA"/>
</dbReference>
<feature type="domain" description="Helix-hairpin-helix DNA-binding motif class 1" evidence="3">
    <location>
        <begin position="154"/>
        <end position="173"/>
    </location>
</feature>
<evidence type="ECO:0000313" key="4">
    <source>
        <dbReference type="EMBL" id="HIV22585.1"/>
    </source>
</evidence>
<reference evidence="4" key="1">
    <citation type="submission" date="2020-10" db="EMBL/GenBank/DDBJ databases">
        <authorList>
            <person name="Gilroy R."/>
        </authorList>
    </citation>
    <scope>NUCLEOTIDE SEQUENCE</scope>
    <source>
        <strain evidence="4">ChiBcec6-7307</strain>
    </source>
</reference>
<comment type="caution">
    <text evidence="4">The sequence shown here is derived from an EMBL/GenBank/DDBJ whole genome shotgun (WGS) entry which is preliminary data.</text>
</comment>
<dbReference type="PANTHER" id="PTHR21180:SF32">
    <property type="entry name" value="ENDONUCLEASE_EXONUCLEASE_PHOSPHATASE FAMILY DOMAIN-CONTAINING PROTEIN 1"/>
    <property type="match status" value="1"/>
</dbReference>
<dbReference type="GO" id="GO:0003677">
    <property type="term" value="F:DNA binding"/>
    <property type="evidence" value="ECO:0007669"/>
    <property type="project" value="InterPro"/>
</dbReference>